<keyword evidence="1" id="KW-1133">Transmembrane helix</keyword>
<gene>
    <name evidence="3" type="ORF">UY02_C0007G0038</name>
</gene>
<keyword evidence="1" id="KW-0472">Membrane</keyword>
<feature type="transmembrane region" description="Helical" evidence="1">
    <location>
        <begin position="71"/>
        <end position="94"/>
    </location>
</feature>
<dbReference type="Pfam" id="PF02517">
    <property type="entry name" value="Rce1-like"/>
    <property type="match status" value="1"/>
</dbReference>
<keyword evidence="1" id="KW-0812">Transmembrane</keyword>
<feature type="domain" description="CAAX prenyl protease 2/Lysostaphin resistance protein A-like" evidence="2">
    <location>
        <begin position="66"/>
        <end position="178"/>
    </location>
</feature>
<feature type="transmembrane region" description="Helical" evidence="1">
    <location>
        <begin position="101"/>
        <end position="122"/>
    </location>
</feature>
<organism evidence="3 4">
    <name type="scientific">Candidatus Giovannonibacteria bacterium GW2011_GWB1_47_6b</name>
    <dbReference type="NCBI Taxonomy" id="1618655"/>
    <lineage>
        <taxon>Bacteria</taxon>
        <taxon>Candidatus Giovannoniibacteriota</taxon>
    </lineage>
</organism>
<dbReference type="GO" id="GO:0004175">
    <property type="term" value="F:endopeptidase activity"/>
    <property type="evidence" value="ECO:0007669"/>
    <property type="project" value="UniProtKB-ARBA"/>
</dbReference>
<evidence type="ECO:0000259" key="2">
    <source>
        <dbReference type="Pfam" id="PF02517"/>
    </source>
</evidence>
<dbReference type="Proteomes" id="UP000034682">
    <property type="component" value="Unassembled WGS sequence"/>
</dbReference>
<feature type="transmembrane region" description="Helical" evidence="1">
    <location>
        <begin position="128"/>
        <end position="149"/>
    </location>
</feature>
<sequence length="193" mass="22327">MRWYALRHPWLALKRWLCDEPRGLAQHVHLILSATAGIMIWSLALMCFTILAGKIFTSRLGIGDYFSFFWAWYKAAFIEEFVFRWLPLAPLLIIFRKRAMLWLMVASVYSSIFFGTAHYSYYEADWPGLSGVVLSLLNQGVGGFVWCLVFIRCARKADYFFVRPILTTTTGHFLFNMMVIAISREVPSTIFAP</sequence>
<evidence type="ECO:0000256" key="1">
    <source>
        <dbReference type="SAM" id="Phobius"/>
    </source>
</evidence>
<dbReference type="InterPro" id="IPR003675">
    <property type="entry name" value="Rce1/LyrA-like_dom"/>
</dbReference>
<feature type="transmembrane region" description="Helical" evidence="1">
    <location>
        <begin position="161"/>
        <end position="183"/>
    </location>
</feature>
<dbReference type="EMBL" id="LCOK01000007">
    <property type="protein sequence ID" value="KKU77102.1"/>
    <property type="molecule type" value="Genomic_DNA"/>
</dbReference>
<evidence type="ECO:0000313" key="3">
    <source>
        <dbReference type="EMBL" id="KKU77102.1"/>
    </source>
</evidence>
<name>A0A0G1T5T4_9BACT</name>
<accession>A0A0G1T5T4</accession>
<evidence type="ECO:0000313" key="4">
    <source>
        <dbReference type="Proteomes" id="UP000034682"/>
    </source>
</evidence>
<dbReference type="AlphaFoldDB" id="A0A0G1T5T4"/>
<comment type="caution">
    <text evidence="3">The sequence shown here is derived from an EMBL/GenBank/DDBJ whole genome shotgun (WGS) entry which is preliminary data.</text>
</comment>
<reference evidence="3 4" key="1">
    <citation type="journal article" date="2015" name="Nature">
        <title>rRNA introns, odd ribosomes, and small enigmatic genomes across a large radiation of phyla.</title>
        <authorList>
            <person name="Brown C.T."/>
            <person name="Hug L.A."/>
            <person name="Thomas B.C."/>
            <person name="Sharon I."/>
            <person name="Castelle C.J."/>
            <person name="Singh A."/>
            <person name="Wilkins M.J."/>
            <person name="Williams K.H."/>
            <person name="Banfield J.F."/>
        </authorList>
    </citation>
    <scope>NUCLEOTIDE SEQUENCE [LARGE SCALE GENOMIC DNA]</scope>
</reference>
<proteinExistence type="predicted"/>
<protein>
    <recommendedName>
        <fullName evidence="2">CAAX prenyl protease 2/Lysostaphin resistance protein A-like domain-containing protein</fullName>
    </recommendedName>
</protein>
<feature type="transmembrane region" description="Helical" evidence="1">
    <location>
        <begin position="30"/>
        <end position="51"/>
    </location>
</feature>
<dbReference type="GO" id="GO:0080120">
    <property type="term" value="P:CAAX-box protein maturation"/>
    <property type="evidence" value="ECO:0007669"/>
    <property type="project" value="UniProtKB-ARBA"/>
</dbReference>